<evidence type="ECO:0000256" key="3">
    <source>
        <dbReference type="ARBA" id="ARBA00022603"/>
    </source>
</evidence>
<organism evidence="9 10">
    <name type="scientific">Blautia stercoris</name>
    <dbReference type="NCBI Taxonomy" id="871664"/>
    <lineage>
        <taxon>Bacteria</taxon>
        <taxon>Bacillati</taxon>
        <taxon>Bacillota</taxon>
        <taxon>Clostridia</taxon>
        <taxon>Lachnospirales</taxon>
        <taxon>Lachnospiraceae</taxon>
        <taxon>Blautia</taxon>
    </lineage>
</organism>
<dbReference type="GO" id="GO:0032259">
    <property type="term" value="P:methylation"/>
    <property type="evidence" value="ECO:0007669"/>
    <property type="project" value="UniProtKB-KW"/>
</dbReference>
<name>A0ABR7P859_9FIRM</name>
<feature type="binding site" evidence="7">
    <location>
        <position position="178"/>
    </location>
    <ligand>
        <name>S-adenosyl-L-methionine</name>
        <dbReference type="ChEBI" id="CHEBI:59789"/>
    </ligand>
</feature>
<feature type="binding site" evidence="7">
    <location>
        <begin position="109"/>
        <end position="115"/>
    </location>
    <ligand>
        <name>S-adenosyl-L-methionine</name>
        <dbReference type="ChEBI" id="CHEBI:59789"/>
    </ligand>
</feature>
<evidence type="ECO:0000256" key="7">
    <source>
        <dbReference type="PROSITE-ProRule" id="PRU01023"/>
    </source>
</evidence>
<evidence type="ECO:0000313" key="9">
    <source>
        <dbReference type="EMBL" id="MBC8627076.1"/>
    </source>
</evidence>
<proteinExistence type="inferred from homology"/>
<dbReference type="RefSeq" id="WP_117456403.1">
    <property type="nucleotide sequence ID" value="NZ_JACRTP010000001.1"/>
</dbReference>
<dbReference type="Pfam" id="PF01189">
    <property type="entry name" value="Methyltr_RsmB-F"/>
    <property type="match status" value="1"/>
</dbReference>
<keyword evidence="4 7" id="KW-0808">Transferase</keyword>
<dbReference type="GO" id="GO:0008168">
    <property type="term" value="F:methyltransferase activity"/>
    <property type="evidence" value="ECO:0007669"/>
    <property type="project" value="UniProtKB-KW"/>
</dbReference>
<protein>
    <submittedName>
        <fullName evidence="9">RsmF rRNA methyltransferase first C-terminal domain-containing protein</fullName>
    </submittedName>
</protein>
<dbReference type="Pfam" id="PF17125">
    <property type="entry name" value="Methyltr_RsmF_N"/>
    <property type="match status" value="1"/>
</dbReference>
<evidence type="ECO:0000256" key="5">
    <source>
        <dbReference type="ARBA" id="ARBA00022691"/>
    </source>
</evidence>
<dbReference type="Gene3D" id="3.40.50.150">
    <property type="entry name" value="Vaccinia Virus protein VP39"/>
    <property type="match status" value="1"/>
</dbReference>
<dbReference type="Proteomes" id="UP000661649">
    <property type="component" value="Unassembled WGS sequence"/>
</dbReference>
<comment type="caution">
    <text evidence="9">The sequence shown here is derived from an EMBL/GenBank/DDBJ whole genome shotgun (WGS) entry which is preliminary data.</text>
</comment>
<dbReference type="Pfam" id="PF13636">
    <property type="entry name" value="Methyltranf_PUA"/>
    <property type="match status" value="1"/>
</dbReference>
<dbReference type="CDD" id="cd21147">
    <property type="entry name" value="RsmF_methylt_CTD1"/>
    <property type="match status" value="1"/>
</dbReference>
<dbReference type="PRINTS" id="PR02008">
    <property type="entry name" value="RCMTFAMILY"/>
</dbReference>
<feature type="binding site" evidence="7">
    <location>
        <position position="133"/>
    </location>
    <ligand>
        <name>S-adenosyl-L-methionine</name>
        <dbReference type="ChEBI" id="CHEBI:59789"/>
    </ligand>
</feature>
<reference evidence="9 10" key="1">
    <citation type="submission" date="2020-08" db="EMBL/GenBank/DDBJ databases">
        <title>Genome public.</title>
        <authorList>
            <person name="Liu C."/>
            <person name="Sun Q."/>
        </authorList>
    </citation>
    <scope>NUCLEOTIDE SEQUENCE [LARGE SCALE GENOMIC DNA]</scope>
    <source>
        <strain evidence="9 10">3_YM_SP_D4_24.mj</strain>
    </source>
</reference>
<dbReference type="InterPro" id="IPR029063">
    <property type="entry name" value="SAM-dependent_MTases_sf"/>
</dbReference>
<gene>
    <name evidence="9" type="ORF">H8712_00290</name>
</gene>
<evidence type="ECO:0000256" key="1">
    <source>
        <dbReference type="ARBA" id="ARBA00007494"/>
    </source>
</evidence>
<dbReference type="InterPro" id="IPR023267">
    <property type="entry name" value="RCMT"/>
</dbReference>
<keyword evidence="6 7" id="KW-0694">RNA-binding</keyword>
<sequence>MRLPEKYENEMKDLLQEEYEAYKESLGLPIQQGYRINTGKISKEEWEKIAPFSAKEVPWIENGYFLLDDFRASRHPYYFAGLYYLQEPSAMTPANRLNVEPGDFVLDLCAAPGGKATELGSRLKGKGMLVANDISNSRAKALLKNLELAGIANLYVTSEEPAKLCQNFPEFFDKVLIDAPCSGEGMFHREPKMIEYWEKRGPEEYVPIQKQLILYGSRMLKPGGKLLYSTCTFSKKEDEEVIQWLLEQNTDMHLISIAPYEGFSKGFGLSECVRIFPHKMSGEGHFLALLEKKSTEQDNTQKQKLQMGKELKLPNCVEEFFSLLKFPIDRSCLKLEKERLYLLPNAVKMPKLRYLRTGLLLGEVKKNRFEPSQALAMALKPEHFASCISIDSTDVRCVKYLKGETLDVSDLPCNNKKGWQLVCVERYPLGFGKLSNGILKNKYYAGWRWQ</sequence>
<feature type="domain" description="SAM-dependent MTase RsmB/NOP-type" evidence="8">
    <location>
        <begin position="22"/>
        <end position="293"/>
    </location>
</feature>
<dbReference type="CDD" id="cd02440">
    <property type="entry name" value="AdoMet_MTases"/>
    <property type="match status" value="1"/>
</dbReference>
<dbReference type="InterPro" id="IPR031340">
    <property type="entry name" value="RsmF_methylt_CI"/>
</dbReference>
<dbReference type="InterPro" id="IPR027391">
    <property type="entry name" value="Nol1_Nop2_Fmu_2"/>
</dbReference>
<evidence type="ECO:0000256" key="2">
    <source>
        <dbReference type="ARBA" id="ARBA00022490"/>
    </source>
</evidence>
<dbReference type="PANTHER" id="PTHR22807">
    <property type="entry name" value="NOP2 YEAST -RELATED NOL1/NOP2/FMU SUN DOMAIN-CONTAINING"/>
    <property type="match status" value="1"/>
</dbReference>
<feature type="active site" description="Nucleophile" evidence="7">
    <location>
        <position position="231"/>
    </location>
</feature>
<keyword evidence="3 7" id="KW-0489">Methyltransferase</keyword>
<dbReference type="PROSITE" id="PS01153">
    <property type="entry name" value="NOL1_NOP2_SUN"/>
    <property type="match status" value="1"/>
</dbReference>
<comment type="similarity">
    <text evidence="1 7">Belongs to the class I-like SAM-binding methyltransferase superfamily. RsmB/NOP family.</text>
</comment>
<keyword evidence="5 7" id="KW-0949">S-adenosyl-L-methionine</keyword>
<evidence type="ECO:0000313" key="10">
    <source>
        <dbReference type="Proteomes" id="UP000661649"/>
    </source>
</evidence>
<keyword evidence="2" id="KW-0963">Cytoplasm</keyword>
<dbReference type="InterPro" id="IPR049560">
    <property type="entry name" value="MeTrfase_RsmB-F_NOP2_cat"/>
</dbReference>
<dbReference type="InterPro" id="IPR001678">
    <property type="entry name" value="MeTrfase_RsmB-F_NOP2_dom"/>
</dbReference>
<dbReference type="Gene3D" id="2.30.130.60">
    <property type="match status" value="1"/>
</dbReference>
<dbReference type="Pfam" id="PF17126">
    <property type="entry name" value="RsmF_methylt_CI"/>
    <property type="match status" value="1"/>
</dbReference>
<evidence type="ECO:0000256" key="6">
    <source>
        <dbReference type="ARBA" id="ARBA00022884"/>
    </source>
</evidence>
<accession>A0ABR7P859</accession>
<dbReference type="EMBL" id="JACRTP010000001">
    <property type="protein sequence ID" value="MBC8627076.1"/>
    <property type="molecule type" value="Genomic_DNA"/>
</dbReference>
<dbReference type="PANTHER" id="PTHR22807:SF30">
    <property type="entry name" value="28S RRNA (CYTOSINE(4447)-C(5))-METHYLTRANSFERASE-RELATED"/>
    <property type="match status" value="1"/>
</dbReference>
<comment type="caution">
    <text evidence="7">Lacks conserved residue(s) required for the propagation of feature annotation.</text>
</comment>
<evidence type="ECO:0000259" key="8">
    <source>
        <dbReference type="PROSITE" id="PS51686"/>
    </source>
</evidence>
<dbReference type="InterPro" id="IPR031341">
    <property type="entry name" value="Methyltr_RsmF_N"/>
</dbReference>
<dbReference type="SUPFAM" id="SSF53335">
    <property type="entry name" value="S-adenosyl-L-methionine-dependent methyltransferases"/>
    <property type="match status" value="1"/>
</dbReference>
<dbReference type="PROSITE" id="PS51686">
    <property type="entry name" value="SAM_MT_RSMB_NOP"/>
    <property type="match status" value="1"/>
</dbReference>
<dbReference type="InterPro" id="IPR018314">
    <property type="entry name" value="RsmB/NOL1/NOP2-like_CS"/>
</dbReference>
<evidence type="ECO:0000256" key="4">
    <source>
        <dbReference type="ARBA" id="ARBA00022679"/>
    </source>
</evidence>
<dbReference type="Gene3D" id="3.30.70.1170">
    <property type="entry name" value="Sun protein, domain 3"/>
    <property type="match status" value="1"/>
</dbReference>
<keyword evidence="10" id="KW-1185">Reference proteome</keyword>